<dbReference type="EMBL" id="JBHLTL010000004">
    <property type="protein sequence ID" value="MFC0589011.1"/>
    <property type="molecule type" value="Genomic_DNA"/>
</dbReference>
<dbReference type="PROSITE" id="PS51257">
    <property type="entry name" value="PROKAR_LIPOPROTEIN"/>
    <property type="match status" value="1"/>
</dbReference>
<comment type="caution">
    <text evidence="1">The sequence shown here is derived from an EMBL/GenBank/DDBJ whole genome shotgun (WGS) entry which is preliminary data.</text>
</comment>
<evidence type="ECO:0008006" key="3">
    <source>
        <dbReference type="Google" id="ProtNLM"/>
    </source>
</evidence>
<keyword evidence="2" id="KW-1185">Reference proteome</keyword>
<gene>
    <name evidence="1" type="ORF">ACFFF7_06250</name>
</gene>
<accession>A0ABV6PGQ2</accession>
<dbReference type="RefSeq" id="WP_379480520.1">
    <property type="nucleotide sequence ID" value="NZ_JBHLTL010000004.1"/>
</dbReference>
<evidence type="ECO:0000313" key="2">
    <source>
        <dbReference type="Proteomes" id="UP001589943"/>
    </source>
</evidence>
<name>A0ABV6PGQ2_9SPHN</name>
<sequence>MTNRLSLRQVAAAGLVAGMSLLLAACLLSPGKFVSALDLRKDGRFSFTYTGQISMLGLSKLAELDRKDKGAFVADKCFDEDSEEDRPCTAAEIAAQKVKWEDDRKAAAEKAKKDAEQAKVLFGGIDPTSPRAAEEMAERLRKQAGWKSVVYKGDGLFEVDFAIAGRIDHDFAFPTIERFPMANAFLVLNRRADGSVRVDAPGFGPSSGSGNAMSNLAAMAAMDKVKGDGKVPMPEMDGTFTITTDGQILANNTDDGPAKGTAGQILKWIVTPRSSAAPTALVMLGH</sequence>
<dbReference type="Proteomes" id="UP001589943">
    <property type="component" value="Unassembled WGS sequence"/>
</dbReference>
<reference evidence="1 2" key="1">
    <citation type="submission" date="2024-09" db="EMBL/GenBank/DDBJ databases">
        <authorList>
            <person name="Sun Q."/>
            <person name="Mori K."/>
        </authorList>
    </citation>
    <scope>NUCLEOTIDE SEQUENCE [LARGE SCALE GENOMIC DNA]</scope>
    <source>
        <strain evidence="1 2">NCAIM B.02537</strain>
    </source>
</reference>
<proteinExistence type="predicted"/>
<organism evidence="1 2">
    <name type="scientific">Novosphingobium aquiterrae</name>
    <dbReference type="NCBI Taxonomy" id="624388"/>
    <lineage>
        <taxon>Bacteria</taxon>
        <taxon>Pseudomonadati</taxon>
        <taxon>Pseudomonadota</taxon>
        <taxon>Alphaproteobacteria</taxon>
        <taxon>Sphingomonadales</taxon>
        <taxon>Sphingomonadaceae</taxon>
        <taxon>Novosphingobium</taxon>
    </lineage>
</organism>
<evidence type="ECO:0000313" key="1">
    <source>
        <dbReference type="EMBL" id="MFC0589011.1"/>
    </source>
</evidence>
<protein>
    <recommendedName>
        <fullName evidence="3">Lipoprotein</fullName>
    </recommendedName>
</protein>